<name>A0A132PNR4_9MYCO</name>
<dbReference type="STRING" id="59750.AWC31_30600"/>
<evidence type="ECO:0000313" key="3">
    <source>
        <dbReference type="Proteomes" id="UP000070612"/>
    </source>
</evidence>
<sequence length="82" mass="9580">MLRRFRIRGLGYETRVGSTQQPITVERQLMSMGHTHSVNDIRTAIRELSTRAQLARKEGRTADANEIEERIARYREELAQRP</sequence>
<protein>
    <submittedName>
        <fullName evidence="2">Uncharacterized protein</fullName>
    </submittedName>
</protein>
<keyword evidence="3" id="KW-1185">Reference proteome</keyword>
<accession>A0A132PNR4</accession>
<proteinExistence type="predicted"/>
<keyword evidence="1" id="KW-0175">Coiled coil</keyword>
<evidence type="ECO:0000256" key="1">
    <source>
        <dbReference type="SAM" id="Coils"/>
    </source>
</evidence>
<dbReference type="AlphaFoldDB" id="A0A132PNR4"/>
<comment type="caution">
    <text evidence="2">The sequence shown here is derived from an EMBL/GenBank/DDBJ whole genome shotgun (WGS) entry which is preliminary data.</text>
</comment>
<organism evidence="2 3">
    <name type="scientific">Mycolicibacterium wolinskyi</name>
    <dbReference type="NCBI Taxonomy" id="59750"/>
    <lineage>
        <taxon>Bacteria</taxon>
        <taxon>Bacillati</taxon>
        <taxon>Actinomycetota</taxon>
        <taxon>Actinomycetes</taxon>
        <taxon>Mycobacteriales</taxon>
        <taxon>Mycobacteriaceae</taxon>
        <taxon>Mycolicibacterium</taxon>
    </lineage>
</organism>
<dbReference type="EMBL" id="LGTW01000006">
    <property type="protein sequence ID" value="KWX23955.1"/>
    <property type="molecule type" value="Genomic_DNA"/>
</dbReference>
<reference evidence="2 3" key="1">
    <citation type="submission" date="2015-07" db="EMBL/GenBank/DDBJ databases">
        <title>A draft genome sequence of Mycobacterium wolinskyi.</title>
        <authorList>
            <person name="de Man T.J."/>
            <person name="Perry K.A."/>
            <person name="Coulliette A.D."/>
            <person name="Jensen B."/>
            <person name="Toney N.C."/>
            <person name="Limbago B.M."/>
            <person name="Noble-Wang J."/>
        </authorList>
    </citation>
    <scope>NUCLEOTIDE SEQUENCE [LARGE SCALE GENOMIC DNA]</scope>
    <source>
        <strain evidence="2 3">CDC_01</strain>
    </source>
</reference>
<dbReference type="PATRIC" id="fig|59750.3.peg.6336"/>
<evidence type="ECO:0000313" key="2">
    <source>
        <dbReference type="EMBL" id="KWX23955.1"/>
    </source>
</evidence>
<gene>
    <name evidence="2" type="ORF">AFM11_11295</name>
</gene>
<feature type="coiled-coil region" evidence="1">
    <location>
        <begin position="38"/>
        <end position="77"/>
    </location>
</feature>
<dbReference type="Proteomes" id="UP000070612">
    <property type="component" value="Unassembled WGS sequence"/>
</dbReference>